<protein>
    <recommendedName>
        <fullName evidence="2">DUF6590 domain-containing protein</fullName>
    </recommendedName>
</protein>
<feature type="compositionally biased region" description="Polar residues" evidence="1">
    <location>
        <begin position="47"/>
        <end position="71"/>
    </location>
</feature>
<dbReference type="Pfam" id="PF20233">
    <property type="entry name" value="DUF6590"/>
    <property type="match status" value="1"/>
</dbReference>
<gene>
    <name evidence="3" type="ORF">ACET3X_007756</name>
</gene>
<feature type="region of interest" description="Disordered" evidence="1">
    <location>
        <begin position="117"/>
        <end position="136"/>
    </location>
</feature>
<dbReference type="GeneID" id="96088078"/>
<feature type="compositionally biased region" description="Polar residues" evidence="1">
    <location>
        <begin position="89"/>
        <end position="99"/>
    </location>
</feature>
<reference evidence="3 4" key="1">
    <citation type="submission" date="2024-09" db="EMBL/GenBank/DDBJ databases">
        <title>T2T genomes of carrot and Alternaria dauci and their utility for understanding host-pathogen interaction during carrot leaf blight disease.</title>
        <authorList>
            <person name="Liu W."/>
            <person name="Xu S."/>
            <person name="Ou C."/>
            <person name="Liu X."/>
            <person name="Zhuang F."/>
            <person name="Deng X.W."/>
        </authorList>
    </citation>
    <scope>NUCLEOTIDE SEQUENCE [LARGE SCALE GENOMIC DNA]</scope>
    <source>
        <strain evidence="3 4">A2016</strain>
    </source>
</reference>
<evidence type="ECO:0000313" key="4">
    <source>
        <dbReference type="Proteomes" id="UP001578633"/>
    </source>
</evidence>
<dbReference type="EMBL" id="JBHGVX010000007">
    <property type="protein sequence ID" value="KAL1794335.1"/>
    <property type="molecule type" value="Genomic_DNA"/>
</dbReference>
<dbReference type="Proteomes" id="UP001578633">
    <property type="component" value="Chromosome 7"/>
</dbReference>
<feature type="compositionally biased region" description="Low complexity" evidence="1">
    <location>
        <begin position="72"/>
        <end position="88"/>
    </location>
</feature>
<accession>A0ABR3UDA7</accession>
<evidence type="ECO:0000259" key="2">
    <source>
        <dbReference type="Pfam" id="PF20233"/>
    </source>
</evidence>
<comment type="caution">
    <text evidence="3">The sequence shown here is derived from an EMBL/GenBank/DDBJ whole genome shotgun (WGS) entry which is preliminary data.</text>
</comment>
<evidence type="ECO:0000313" key="3">
    <source>
        <dbReference type="EMBL" id="KAL1794335.1"/>
    </source>
</evidence>
<keyword evidence="4" id="KW-1185">Reference proteome</keyword>
<dbReference type="PANTHER" id="PTHR35391">
    <property type="entry name" value="C2H2-TYPE DOMAIN-CONTAINING PROTEIN-RELATED"/>
    <property type="match status" value="1"/>
</dbReference>
<dbReference type="PANTHER" id="PTHR35391:SF5">
    <property type="entry name" value="DUF6590 DOMAIN-CONTAINING PROTEIN"/>
    <property type="match status" value="1"/>
</dbReference>
<dbReference type="InterPro" id="IPR046497">
    <property type="entry name" value="DUF6590"/>
</dbReference>
<organism evidence="3 4">
    <name type="scientific">Alternaria dauci</name>
    <dbReference type="NCBI Taxonomy" id="48095"/>
    <lineage>
        <taxon>Eukaryota</taxon>
        <taxon>Fungi</taxon>
        <taxon>Dikarya</taxon>
        <taxon>Ascomycota</taxon>
        <taxon>Pezizomycotina</taxon>
        <taxon>Dothideomycetes</taxon>
        <taxon>Pleosporomycetidae</taxon>
        <taxon>Pleosporales</taxon>
        <taxon>Pleosporineae</taxon>
        <taxon>Pleosporaceae</taxon>
        <taxon>Alternaria</taxon>
        <taxon>Alternaria sect. Porri</taxon>
    </lineage>
</organism>
<sequence length="343" mass="39536">MSQPQWNDHYKRYLYTVWSEEHQRYFWNHYVEGQGWVFFEWAPAQSTPQHQSTPQYQSTPQHQSTPQYQSTQPLRQQPAQSQYQQPDQSNYEHQQQPLPHQTHVDPAQYSQRLYTGSDASYASPQPAETARVFSRPGPEVRATLNTQYSPVMERQQLHPDFQVRPASFFTEGRMFSILFIEPAGANALNNVTYYNANLSQVLYGEYAHSQVRRFIVVKHKREYCFAVPVFTYGNRGTKKSGVVADEHAIAYSYGCSAQLVADEPPLTKSSIPIIMNSEGVLSAASRIYFGIHHPIQYNVKVKDIGRVHPDWMATFLGYWKMENGHDSQQSPDLARDPTNHITV</sequence>
<feature type="domain" description="DUF6590" evidence="2">
    <location>
        <begin position="167"/>
        <end position="316"/>
    </location>
</feature>
<name>A0ABR3UDA7_9PLEO</name>
<proteinExistence type="predicted"/>
<feature type="region of interest" description="Disordered" evidence="1">
    <location>
        <begin position="47"/>
        <end position="101"/>
    </location>
</feature>
<evidence type="ECO:0000256" key="1">
    <source>
        <dbReference type="SAM" id="MobiDB-lite"/>
    </source>
</evidence>
<dbReference type="RefSeq" id="XP_069304919.1">
    <property type="nucleotide sequence ID" value="XM_069453937.1"/>
</dbReference>